<protein>
    <submittedName>
        <fullName evidence="2">Uncharacterized protein</fullName>
    </submittedName>
</protein>
<keyword evidence="3" id="KW-1185">Reference proteome</keyword>
<feature type="region of interest" description="Disordered" evidence="1">
    <location>
        <begin position="1"/>
        <end position="39"/>
    </location>
</feature>
<comment type="caution">
    <text evidence="2">The sequence shown here is derived from an EMBL/GenBank/DDBJ whole genome shotgun (WGS) entry which is preliminary data.</text>
</comment>
<organism evidence="2 3">
    <name type="scientific">Synaphobranchus kaupii</name>
    <name type="common">Kaup's arrowtooth eel</name>
    <dbReference type="NCBI Taxonomy" id="118154"/>
    <lineage>
        <taxon>Eukaryota</taxon>
        <taxon>Metazoa</taxon>
        <taxon>Chordata</taxon>
        <taxon>Craniata</taxon>
        <taxon>Vertebrata</taxon>
        <taxon>Euteleostomi</taxon>
        <taxon>Actinopterygii</taxon>
        <taxon>Neopterygii</taxon>
        <taxon>Teleostei</taxon>
        <taxon>Anguilliformes</taxon>
        <taxon>Synaphobranchidae</taxon>
        <taxon>Synaphobranchus</taxon>
    </lineage>
</organism>
<proteinExistence type="predicted"/>
<dbReference type="Proteomes" id="UP001152622">
    <property type="component" value="Chromosome 6"/>
</dbReference>
<gene>
    <name evidence="2" type="ORF">SKAU_G00189400</name>
</gene>
<evidence type="ECO:0000256" key="1">
    <source>
        <dbReference type="SAM" id="MobiDB-lite"/>
    </source>
</evidence>
<sequence>MARLIEVTAPPSVQKNMPPENKNKVADIRRRSESPAARPGLLAHLAVPPATLSLRSRNRMPPDFPSSHRNRPPALRILDVIPGRLSRVPPQYWVWILG</sequence>
<dbReference type="AlphaFoldDB" id="A0A9Q1FD91"/>
<dbReference type="EMBL" id="JAINUF010000006">
    <property type="protein sequence ID" value="KAJ8356146.1"/>
    <property type="molecule type" value="Genomic_DNA"/>
</dbReference>
<accession>A0A9Q1FD91</accession>
<evidence type="ECO:0000313" key="2">
    <source>
        <dbReference type="EMBL" id="KAJ8356146.1"/>
    </source>
</evidence>
<evidence type="ECO:0000313" key="3">
    <source>
        <dbReference type="Proteomes" id="UP001152622"/>
    </source>
</evidence>
<reference evidence="2" key="1">
    <citation type="journal article" date="2023" name="Science">
        <title>Genome structures resolve the early diversification of teleost fishes.</title>
        <authorList>
            <person name="Parey E."/>
            <person name="Louis A."/>
            <person name="Montfort J."/>
            <person name="Bouchez O."/>
            <person name="Roques C."/>
            <person name="Iampietro C."/>
            <person name="Lluch J."/>
            <person name="Castinel A."/>
            <person name="Donnadieu C."/>
            <person name="Desvignes T."/>
            <person name="Floi Bucao C."/>
            <person name="Jouanno E."/>
            <person name="Wen M."/>
            <person name="Mejri S."/>
            <person name="Dirks R."/>
            <person name="Jansen H."/>
            <person name="Henkel C."/>
            <person name="Chen W.J."/>
            <person name="Zahm M."/>
            <person name="Cabau C."/>
            <person name="Klopp C."/>
            <person name="Thompson A.W."/>
            <person name="Robinson-Rechavi M."/>
            <person name="Braasch I."/>
            <person name="Lecointre G."/>
            <person name="Bobe J."/>
            <person name="Postlethwait J.H."/>
            <person name="Berthelot C."/>
            <person name="Roest Crollius H."/>
            <person name="Guiguen Y."/>
        </authorList>
    </citation>
    <scope>NUCLEOTIDE SEQUENCE</scope>
    <source>
        <strain evidence="2">WJC10195</strain>
    </source>
</reference>
<feature type="compositionally biased region" description="Basic and acidic residues" evidence="1">
    <location>
        <begin position="21"/>
        <end position="33"/>
    </location>
</feature>
<name>A0A9Q1FD91_SYNKA</name>